<dbReference type="AlphaFoldDB" id="A0A1I7CVZ6"/>
<dbReference type="Proteomes" id="UP000199546">
    <property type="component" value="Unassembled WGS sequence"/>
</dbReference>
<dbReference type="EMBL" id="FPBA01000027">
    <property type="protein sequence ID" value="SFU03584.1"/>
    <property type="molecule type" value="Genomic_DNA"/>
</dbReference>
<sequence>MTLFVQLSFTGTQFAVLSHLVLIGRCESDPADLIEDVPGNPTIKRFKYRKKRSGPAQDLLDAMCNSVATDVVISGVDAGFVLPDGSPITATGGATLPFGGTAMRIVYDVTDAGSANYHVAELSGTPGRVTHPAPAILFHELAHAHHAAVGDAPPPGPARVRQTIEHENAFRLQVGLPLRSPTDQGVGVGYAAPAQVVCPSTLEPDAMPVEGGLRMRAPTTSIAADVWLDIGGKPATDVVLRDGWVYGTTPPLPAGDHPVTLTQGGLGSPVGTLHYTEELLLAVRAAVSAYGVALQEAIVRLPGALTAEARAIVTADAELRGHAVDTVAHARADARGESLESLAVDGIWLAAADVLAALQKEVSDGHVIA</sequence>
<evidence type="ECO:0000313" key="1">
    <source>
        <dbReference type="EMBL" id="SFU03584.1"/>
    </source>
</evidence>
<gene>
    <name evidence="1" type="ORF">SAMN05660657_04957</name>
</gene>
<evidence type="ECO:0000313" key="2">
    <source>
        <dbReference type="Proteomes" id="UP000199546"/>
    </source>
</evidence>
<protein>
    <submittedName>
        <fullName evidence="1">Uncharacterized protein</fullName>
    </submittedName>
</protein>
<proteinExistence type="predicted"/>
<organism evidence="1 2">
    <name type="scientific">Geodermatophilus amargosae</name>
    <dbReference type="NCBI Taxonomy" id="1296565"/>
    <lineage>
        <taxon>Bacteria</taxon>
        <taxon>Bacillati</taxon>
        <taxon>Actinomycetota</taxon>
        <taxon>Actinomycetes</taxon>
        <taxon>Geodermatophilales</taxon>
        <taxon>Geodermatophilaceae</taxon>
        <taxon>Geodermatophilus</taxon>
    </lineage>
</organism>
<dbReference type="RefSeq" id="WP_093583825.1">
    <property type="nucleotide sequence ID" value="NZ_FPBA01000027.1"/>
</dbReference>
<keyword evidence="2" id="KW-1185">Reference proteome</keyword>
<reference evidence="2" key="1">
    <citation type="submission" date="2016-10" db="EMBL/GenBank/DDBJ databases">
        <authorList>
            <person name="Varghese N."/>
            <person name="Submissions S."/>
        </authorList>
    </citation>
    <scope>NUCLEOTIDE SEQUENCE [LARGE SCALE GENOMIC DNA]</scope>
    <source>
        <strain evidence="2">DSM 46136</strain>
    </source>
</reference>
<dbReference type="STRING" id="1296565.SAMN05660657_04957"/>
<accession>A0A1I7CVZ6</accession>
<name>A0A1I7CVZ6_9ACTN</name>